<geneLocation type="plasmid" evidence="2 3">
    <name>unnamed1</name>
</geneLocation>
<proteinExistence type="predicted"/>
<sequence>MSTDQQAARPIGGVQLHDYDPLADVGKDQVLRCRDPETDWLWFYDERDGEVRKHHEYHDYAPTPVSRTDVAETATREHVESYSVSRAHLDVRTGDSDDR</sequence>
<feature type="compositionally biased region" description="Basic and acidic residues" evidence="1">
    <location>
        <begin position="87"/>
        <end position="99"/>
    </location>
</feature>
<keyword evidence="2" id="KW-0614">Plasmid</keyword>
<protein>
    <submittedName>
        <fullName evidence="2">Uncharacterized protein</fullName>
    </submittedName>
</protein>
<dbReference type="Proteomes" id="UP001224926">
    <property type="component" value="Plasmid unnamed1"/>
</dbReference>
<gene>
    <name evidence="2" type="ORF">NP511_22140</name>
</gene>
<dbReference type="AlphaFoldDB" id="A0AAF0PE00"/>
<reference evidence="2 3" key="1">
    <citation type="submission" date="2022-07" db="EMBL/GenBank/DDBJ databases">
        <title>Two temperate virus in Haloterrigena jeotgali A29.</title>
        <authorList>
            <person name="Deng X."/>
        </authorList>
    </citation>
    <scope>NUCLEOTIDE SEQUENCE [LARGE SCALE GENOMIC DNA]</scope>
    <source>
        <strain evidence="2 3">A29</strain>
        <plasmid evidence="2 3">unnamed1</plasmid>
    </source>
</reference>
<evidence type="ECO:0000313" key="2">
    <source>
        <dbReference type="EMBL" id="WMT10298.1"/>
    </source>
</evidence>
<dbReference type="EMBL" id="CP101874">
    <property type="protein sequence ID" value="WMT10298.1"/>
    <property type="molecule type" value="Genomic_DNA"/>
</dbReference>
<evidence type="ECO:0000256" key="1">
    <source>
        <dbReference type="SAM" id="MobiDB-lite"/>
    </source>
</evidence>
<dbReference type="RefSeq" id="WP_049967215.1">
    <property type="nucleotide sequence ID" value="NZ_CP101874.1"/>
</dbReference>
<evidence type="ECO:0000313" key="3">
    <source>
        <dbReference type="Proteomes" id="UP001224926"/>
    </source>
</evidence>
<organism evidence="2 3">
    <name type="scientific">Natrinema thermotolerans</name>
    <dbReference type="NCBI Taxonomy" id="121872"/>
    <lineage>
        <taxon>Archaea</taxon>
        <taxon>Methanobacteriati</taxon>
        <taxon>Methanobacteriota</taxon>
        <taxon>Stenosarchaea group</taxon>
        <taxon>Halobacteria</taxon>
        <taxon>Halobacteriales</taxon>
        <taxon>Natrialbaceae</taxon>
        <taxon>Natrinema</taxon>
    </lineage>
</organism>
<keyword evidence="3" id="KW-1185">Reference proteome</keyword>
<feature type="region of interest" description="Disordered" evidence="1">
    <location>
        <begin position="66"/>
        <end position="99"/>
    </location>
</feature>
<accession>A0AAF0PE00</accession>
<name>A0AAF0PE00_9EURY</name>
<dbReference type="GeneID" id="84216700"/>
<dbReference type="GeneID" id="39860147"/>